<dbReference type="Gene3D" id="3.30.460.10">
    <property type="entry name" value="Beta Polymerase, domain 2"/>
    <property type="match status" value="1"/>
</dbReference>
<dbReference type="Pfam" id="PF22600">
    <property type="entry name" value="MTPAP-like_central"/>
    <property type="match status" value="1"/>
</dbReference>
<feature type="compositionally biased region" description="Polar residues" evidence="1">
    <location>
        <begin position="474"/>
        <end position="486"/>
    </location>
</feature>
<dbReference type="EMBL" id="NKXS01003876">
    <property type="protein sequence ID" value="PIN08200.1"/>
    <property type="molecule type" value="Genomic_DNA"/>
</dbReference>
<feature type="domain" description="PAP/OAS1 substrate-binding-related" evidence="3">
    <location>
        <begin position="176"/>
        <end position="368"/>
    </location>
</feature>
<dbReference type="PANTHER" id="PTHR45979">
    <property type="entry name" value="PAP/OAS1 SUBSTRATE-BINDING DOMAIN SUPERFAMILY"/>
    <property type="match status" value="1"/>
</dbReference>
<dbReference type="SUPFAM" id="SSF81301">
    <property type="entry name" value="Nucleotidyltransferase"/>
    <property type="match status" value="1"/>
</dbReference>
<feature type="region of interest" description="Disordered" evidence="1">
    <location>
        <begin position="474"/>
        <end position="575"/>
    </location>
</feature>
<reference evidence="5" key="1">
    <citation type="journal article" date="2018" name="Gigascience">
        <title>Genome assembly of the Pink Ipe (Handroanthus impetiginosus, Bignoniaceae), a highly valued, ecologically keystone Neotropical timber forest tree.</title>
        <authorList>
            <person name="Silva-Junior O.B."/>
            <person name="Grattapaglia D."/>
            <person name="Novaes E."/>
            <person name="Collevatti R.G."/>
        </authorList>
    </citation>
    <scope>NUCLEOTIDE SEQUENCE [LARGE SCALE GENOMIC DNA]</scope>
    <source>
        <strain evidence="5">cv. UFG-1</strain>
    </source>
</reference>
<proteinExistence type="predicted"/>
<keyword evidence="5" id="KW-1185">Reference proteome</keyword>
<evidence type="ECO:0000313" key="4">
    <source>
        <dbReference type="EMBL" id="PIN08200.1"/>
    </source>
</evidence>
<dbReference type="Proteomes" id="UP000231279">
    <property type="component" value="Unassembled WGS sequence"/>
</dbReference>
<dbReference type="PANTHER" id="PTHR45979:SF2">
    <property type="entry name" value="PAP_OAS1 SUBSTRATE-BINDING DOMAIN SUPERFAMILY"/>
    <property type="match status" value="1"/>
</dbReference>
<dbReference type="InterPro" id="IPR058921">
    <property type="entry name" value="PAP/OAS1-rel"/>
</dbReference>
<comment type="caution">
    <text evidence="4">The sequence shown here is derived from an EMBL/GenBank/DDBJ whole genome shotgun (WGS) entry which is preliminary data.</text>
</comment>
<feature type="compositionally biased region" description="Polar residues" evidence="1">
    <location>
        <begin position="704"/>
        <end position="713"/>
    </location>
</feature>
<dbReference type="AlphaFoldDB" id="A0A2G9GT52"/>
<dbReference type="CDD" id="cd05402">
    <property type="entry name" value="NT_PAP_TUTase"/>
    <property type="match status" value="1"/>
</dbReference>
<sequence length="785" mass="87516">MGDLPEGGAAAALRPLFLHSTSFAEPNPLEIRTANWATADRVAGEIIRKVQPTSVSEEKRREVVDYIQRLIKNFLGAEVFLYGSVPLKTYLPEGDLDFTAFGGAHLEDTFVYDMKTILEDEERNMAAPFVVKDVQLIQAEVKLVKCIVQGIVVDVSFNQIGGLSTLCFLEQIDRLIGEDHLFKRSIILIKAWCFYESRILGAHHGLISTYALETLVLYIFHLFHSTLDGPLAVLYKFLDYFSKFDWDNYCISLNGPVHLSSLPALIAEQPEVSDRDLLLSNDFLSSCVGKYSVPSRTVGRNSHGFQRKHLNIVDPLREANNLGRSVSKGSFYRIRSAFSYGTRKLEQIFSQPEDCIAFELYRFFSNTLARRRGGLRSDVQGFEPPLIYNRPFSNIDNFDQYYDEHAVSNGDFQSNSGNYSQDLLRGTERTTNMANGEQSSNSTDVLDKSLGLRVHGDSTDLATSGLAGLKISTNSSIRQSPSQNESGDAIPKPHFAPHLYFSNSTSCDGGTKDKSPGSDKIDNREKNTSSFVSSGSNEETVSPLGSLDRGELVNKDPHDPGWDHGSATRSEMPESLNPLDLTGDYESYLQYLQYGRWCYEFSLGMHSLHVPAFPATPYQNNIPWDGFLLPSHFKQNGFSHQHHNGFHPSPPLFPIQPVLFPGITFGQEELPKPRGTGTYFPNMNQPPQGYRSSSMKRRPSRSPHNNGRSTIFQESHMLDRSRNELSTPLVSCDSHPSFAPHADGCRNANGFFIPPEGVIQFESAGASVPEKGQLQRSVSSSSRTL</sequence>
<feature type="compositionally biased region" description="Basic and acidic residues" evidence="1">
    <location>
        <begin position="548"/>
        <end position="562"/>
    </location>
</feature>
<keyword evidence="4" id="KW-0808">Transferase</keyword>
<keyword evidence="4" id="KW-0548">Nucleotidyltransferase</keyword>
<evidence type="ECO:0000259" key="3">
    <source>
        <dbReference type="Pfam" id="PF26180"/>
    </source>
</evidence>
<dbReference type="InterPro" id="IPR054708">
    <property type="entry name" value="MTPAP-like_central"/>
</dbReference>
<feature type="compositionally biased region" description="Polar residues" evidence="1">
    <location>
        <begin position="774"/>
        <end position="785"/>
    </location>
</feature>
<feature type="region of interest" description="Disordered" evidence="1">
    <location>
        <begin position="764"/>
        <end position="785"/>
    </location>
</feature>
<organism evidence="4 5">
    <name type="scientific">Handroanthus impetiginosus</name>
    <dbReference type="NCBI Taxonomy" id="429701"/>
    <lineage>
        <taxon>Eukaryota</taxon>
        <taxon>Viridiplantae</taxon>
        <taxon>Streptophyta</taxon>
        <taxon>Embryophyta</taxon>
        <taxon>Tracheophyta</taxon>
        <taxon>Spermatophyta</taxon>
        <taxon>Magnoliopsida</taxon>
        <taxon>eudicotyledons</taxon>
        <taxon>Gunneridae</taxon>
        <taxon>Pentapetalae</taxon>
        <taxon>asterids</taxon>
        <taxon>lamiids</taxon>
        <taxon>Lamiales</taxon>
        <taxon>Bignoniaceae</taxon>
        <taxon>Crescentiina</taxon>
        <taxon>Tabebuia alliance</taxon>
        <taxon>Handroanthus</taxon>
    </lineage>
</organism>
<protein>
    <submittedName>
        <fullName evidence="4">Polynucleotide adenylyltransferase</fullName>
        <ecNumber evidence="4">2.7.7.19</ecNumber>
    </submittedName>
</protein>
<dbReference type="GO" id="GO:1990817">
    <property type="term" value="F:poly(A) RNA polymerase activity"/>
    <property type="evidence" value="ECO:0007669"/>
    <property type="project" value="UniProtKB-EC"/>
</dbReference>
<feature type="domain" description="Poly(A) RNA polymerase mitochondrial-like central palm" evidence="2">
    <location>
        <begin position="45"/>
        <end position="164"/>
    </location>
</feature>
<name>A0A2G9GT52_9LAMI</name>
<evidence type="ECO:0000256" key="1">
    <source>
        <dbReference type="SAM" id="MobiDB-lite"/>
    </source>
</evidence>
<dbReference type="OrthoDB" id="273917at2759"/>
<dbReference type="SUPFAM" id="SSF81631">
    <property type="entry name" value="PAP/OAS1 substrate-binding domain"/>
    <property type="match status" value="1"/>
</dbReference>
<dbReference type="Gene3D" id="1.10.1410.10">
    <property type="match status" value="1"/>
</dbReference>
<gene>
    <name evidence="4" type="ORF">CDL12_19231</name>
</gene>
<accession>A0A2G9GT52</accession>
<dbReference type="Pfam" id="PF26180">
    <property type="entry name" value="PAP-OAS1"/>
    <property type="match status" value="1"/>
</dbReference>
<dbReference type="InterPro" id="IPR058920">
    <property type="entry name" value="PAP-OAS1-bd-rel"/>
</dbReference>
<evidence type="ECO:0000313" key="5">
    <source>
        <dbReference type="Proteomes" id="UP000231279"/>
    </source>
</evidence>
<dbReference type="InterPro" id="IPR043519">
    <property type="entry name" value="NT_sf"/>
</dbReference>
<dbReference type="STRING" id="429701.A0A2G9GT52"/>
<dbReference type="EC" id="2.7.7.19" evidence="4"/>
<evidence type="ECO:0000259" key="2">
    <source>
        <dbReference type="Pfam" id="PF22600"/>
    </source>
</evidence>
<feature type="region of interest" description="Disordered" evidence="1">
    <location>
        <begin position="676"/>
        <end position="722"/>
    </location>
</feature>
<feature type="compositionally biased region" description="Basic and acidic residues" evidence="1">
    <location>
        <begin position="510"/>
        <end position="527"/>
    </location>
</feature>
<feature type="compositionally biased region" description="Polar residues" evidence="1">
    <location>
        <begin position="528"/>
        <end position="540"/>
    </location>
</feature>